<dbReference type="GO" id="GO:0008483">
    <property type="term" value="F:transaminase activity"/>
    <property type="evidence" value="ECO:0007669"/>
    <property type="project" value="UniProtKB-KW"/>
</dbReference>
<dbReference type="Pfam" id="PF00202">
    <property type="entry name" value="Aminotran_3"/>
    <property type="match status" value="1"/>
</dbReference>
<dbReference type="InterPro" id="IPR015424">
    <property type="entry name" value="PyrdxlP-dep_Trfase"/>
</dbReference>
<protein>
    <submittedName>
        <fullName evidence="5">Aminotransferase class III-fold pyridoxal phosphate-dependent enzyme</fullName>
    </submittedName>
</protein>
<dbReference type="Gene3D" id="3.40.640.10">
    <property type="entry name" value="Type I PLP-dependent aspartate aminotransferase-like (Major domain)"/>
    <property type="match status" value="1"/>
</dbReference>
<keyword evidence="5" id="KW-0032">Aminotransferase</keyword>
<evidence type="ECO:0000256" key="4">
    <source>
        <dbReference type="RuleBase" id="RU003560"/>
    </source>
</evidence>
<evidence type="ECO:0000313" key="5">
    <source>
        <dbReference type="EMBL" id="NDU43137.1"/>
    </source>
</evidence>
<proteinExistence type="inferred from homology"/>
<accession>A0A845UBJ9</accession>
<evidence type="ECO:0000256" key="3">
    <source>
        <dbReference type="ARBA" id="ARBA00022898"/>
    </source>
</evidence>
<dbReference type="Gene3D" id="3.90.1150.10">
    <property type="entry name" value="Aspartate Aminotransferase, domain 1"/>
    <property type="match status" value="1"/>
</dbReference>
<gene>
    <name evidence="5" type="ORF">GL267_10975</name>
</gene>
<reference evidence="5" key="1">
    <citation type="submission" date="2019-11" db="EMBL/GenBank/DDBJ databases">
        <title>Acidithiobacillus ferrianus sp. nov.: a facultatively anaerobic and extremely acidophilic chemolithoautotroph.</title>
        <authorList>
            <person name="Norris P.R."/>
            <person name="Falagan C."/>
            <person name="Moya-Beltran A."/>
            <person name="Castro M."/>
            <person name="Quatrini R."/>
            <person name="Johnson D.B."/>
        </authorList>
    </citation>
    <scope>NUCLEOTIDE SEQUENCE [LARGE SCALE GENOMIC DNA]</scope>
    <source>
        <strain evidence="5">MG</strain>
    </source>
</reference>
<dbReference type="PIRSF" id="PIRSF000521">
    <property type="entry name" value="Transaminase_4ab_Lys_Orn"/>
    <property type="match status" value="1"/>
</dbReference>
<dbReference type="InterPro" id="IPR015422">
    <property type="entry name" value="PyrdxlP-dep_Trfase_small"/>
</dbReference>
<dbReference type="PANTHER" id="PTHR45688">
    <property type="match status" value="1"/>
</dbReference>
<dbReference type="GO" id="GO:0030170">
    <property type="term" value="F:pyridoxal phosphate binding"/>
    <property type="evidence" value="ECO:0007669"/>
    <property type="project" value="InterPro"/>
</dbReference>
<dbReference type="InterPro" id="IPR005814">
    <property type="entry name" value="Aminotrans_3"/>
</dbReference>
<sequence length="463" mass="50862">MSGSSVHIMLSNEYYKASSTSHFNCHYQRTIMLKLNSFTVTDEKTHPTQVMRRRATLSHKYELFYRDPLNPVQAQDAWITDASGRKYLDAYNNVVSVGHGNRRVIDAMTNQAKMICTHTRYVNDELCRLSERLTGKNEGNNEWRSIFTCSGSEANDLAMRVAMQFTGGNGFIVTDHAYHGLTALTQAITTSMTGYLELSNRLGLEIATIPSPVGKNEGNSFIDGLQTAINDMHSRGIRLAAGIFDSFFTSDGLGLTPKGFLDDAVRLLHDNGALYIADEVQPGFARSGSYFWGFQTHGADPDIITMGKPMGNGYPMAAIMFKALLDDYIMDSYFNTFGGNNVAVAVGHAVLDEIEERNLLENAHIQGEKILSELEQLKESCVNISSVRGSGMSIAVDVVTNDGAPNADGAIRIVEAMKQRGVIISTSGVSGNTLKIRPLLIYTNEDTNFLIDQAQSAVRTVFS</sequence>
<comment type="caution">
    <text evidence="5">The sequence shown here is derived from an EMBL/GenBank/DDBJ whole genome shotgun (WGS) entry which is preliminary data.</text>
</comment>
<name>A0A845UBJ9_9PROT</name>
<dbReference type="AlphaFoldDB" id="A0A845UBJ9"/>
<dbReference type="EMBL" id="WNJL01000037">
    <property type="protein sequence ID" value="NDU43137.1"/>
    <property type="molecule type" value="Genomic_DNA"/>
</dbReference>
<evidence type="ECO:0000256" key="1">
    <source>
        <dbReference type="ARBA" id="ARBA00001933"/>
    </source>
</evidence>
<comment type="similarity">
    <text evidence="2 4">Belongs to the class-III pyridoxal-phosphate-dependent aminotransferase family.</text>
</comment>
<dbReference type="CDD" id="cd00610">
    <property type="entry name" value="OAT_like"/>
    <property type="match status" value="1"/>
</dbReference>
<dbReference type="SUPFAM" id="SSF53383">
    <property type="entry name" value="PLP-dependent transferases"/>
    <property type="match status" value="1"/>
</dbReference>
<evidence type="ECO:0000256" key="2">
    <source>
        <dbReference type="ARBA" id="ARBA00008954"/>
    </source>
</evidence>
<keyword evidence="3 4" id="KW-0663">Pyridoxal phosphate</keyword>
<organism evidence="5">
    <name type="scientific">Acidithiobacillus ferrianus</name>
    <dbReference type="NCBI Taxonomy" id="2678518"/>
    <lineage>
        <taxon>Bacteria</taxon>
        <taxon>Pseudomonadati</taxon>
        <taxon>Pseudomonadota</taxon>
        <taxon>Acidithiobacillia</taxon>
        <taxon>Acidithiobacillales</taxon>
        <taxon>Acidithiobacillaceae</taxon>
        <taxon>Acidithiobacillus</taxon>
    </lineage>
</organism>
<dbReference type="InterPro" id="IPR015421">
    <property type="entry name" value="PyrdxlP-dep_Trfase_major"/>
</dbReference>
<dbReference type="InterPro" id="IPR049704">
    <property type="entry name" value="Aminotrans_3_PPA_site"/>
</dbReference>
<dbReference type="PROSITE" id="PS00600">
    <property type="entry name" value="AA_TRANSFER_CLASS_3"/>
    <property type="match status" value="1"/>
</dbReference>
<keyword evidence="5" id="KW-0808">Transferase</keyword>
<comment type="cofactor">
    <cofactor evidence="1">
        <name>pyridoxal 5'-phosphate</name>
        <dbReference type="ChEBI" id="CHEBI:597326"/>
    </cofactor>
</comment>
<dbReference type="PANTHER" id="PTHR45688:SF13">
    <property type="entry name" value="ALANINE--GLYOXYLATE AMINOTRANSFERASE 2-LIKE"/>
    <property type="match status" value="1"/>
</dbReference>